<dbReference type="InterPro" id="IPR029063">
    <property type="entry name" value="SAM-dependent_MTases_sf"/>
</dbReference>
<dbReference type="HAMAP" id="MF_00735">
    <property type="entry name" value="Methyltr_PrmA"/>
    <property type="match status" value="1"/>
</dbReference>
<dbReference type="InterPro" id="IPR004498">
    <property type="entry name" value="Ribosomal_PrmA_MeTrfase"/>
</dbReference>
<proteinExistence type="inferred from homology"/>
<dbReference type="RefSeq" id="WP_163959162.1">
    <property type="nucleotide sequence ID" value="NZ_BAAAES010000008.1"/>
</dbReference>
<comment type="caution">
    <text evidence="7">The sequence shown here is derived from an EMBL/GenBank/DDBJ whole genome shotgun (WGS) entry which is preliminary data.</text>
</comment>
<protein>
    <recommendedName>
        <fullName evidence="6">Ribosomal protein L11 methyltransferase</fullName>
        <shortName evidence="6">L11 Mtase</shortName>
        <ecNumber evidence="6">2.1.1.-</ecNumber>
    </recommendedName>
</protein>
<dbReference type="EC" id="2.1.1.-" evidence="6"/>
<dbReference type="Pfam" id="PF06325">
    <property type="entry name" value="PrmA"/>
    <property type="match status" value="1"/>
</dbReference>
<evidence type="ECO:0000256" key="5">
    <source>
        <dbReference type="ARBA" id="ARBA00022691"/>
    </source>
</evidence>
<dbReference type="GO" id="GO:0032259">
    <property type="term" value="P:methylation"/>
    <property type="evidence" value="ECO:0007669"/>
    <property type="project" value="UniProtKB-KW"/>
</dbReference>
<evidence type="ECO:0000256" key="1">
    <source>
        <dbReference type="ARBA" id="ARBA00009741"/>
    </source>
</evidence>
<keyword evidence="7" id="KW-0689">Ribosomal protein</keyword>
<keyword evidence="2 6" id="KW-0963">Cytoplasm</keyword>
<dbReference type="EMBL" id="BAAAES010000008">
    <property type="protein sequence ID" value="GAA0666793.1"/>
    <property type="molecule type" value="Genomic_DNA"/>
</dbReference>
<evidence type="ECO:0000313" key="8">
    <source>
        <dbReference type="Proteomes" id="UP001500238"/>
    </source>
</evidence>
<comment type="similarity">
    <text evidence="1 6">Belongs to the methyltransferase superfamily. PrmA family.</text>
</comment>
<dbReference type="Proteomes" id="UP001500238">
    <property type="component" value="Unassembled WGS sequence"/>
</dbReference>
<keyword evidence="7" id="KW-0687">Ribonucleoprotein</keyword>
<dbReference type="CDD" id="cd02440">
    <property type="entry name" value="AdoMet_MTases"/>
    <property type="match status" value="1"/>
</dbReference>
<dbReference type="GO" id="GO:0008168">
    <property type="term" value="F:methyltransferase activity"/>
    <property type="evidence" value="ECO:0007669"/>
    <property type="project" value="UniProtKB-KW"/>
</dbReference>
<dbReference type="GO" id="GO:0005840">
    <property type="term" value="C:ribosome"/>
    <property type="evidence" value="ECO:0007669"/>
    <property type="project" value="UniProtKB-KW"/>
</dbReference>
<comment type="function">
    <text evidence="6">Methylates ribosomal protein L11.</text>
</comment>
<feature type="binding site" evidence="6">
    <location>
        <position position="243"/>
    </location>
    <ligand>
        <name>S-adenosyl-L-methionine</name>
        <dbReference type="ChEBI" id="CHEBI:59789"/>
    </ligand>
</feature>
<dbReference type="Gene3D" id="3.40.50.150">
    <property type="entry name" value="Vaccinia Virus protein VP39"/>
    <property type="match status" value="1"/>
</dbReference>
<organism evidence="7 8">
    <name type="scientific">Sphingomonas insulae</name>
    <dbReference type="NCBI Taxonomy" id="424800"/>
    <lineage>
        <taxon>Bacteria</taxon>
        <taxon>Pseudomonadati</taxon>
        <taxon>Pseudomonadota</taxon>
        <taxon>Alphaproteobacteria</taxon>
        <taxon>Sphingomonadales</taxon>
        <taxon>Sphingomonadaceae</taxon>
        <taxon>Sphingomonas</taxon>
    </lineage>
</organism>
<accession>A0ABN1HU30</accession>
<feature type="binding site" evidence="6">
    <location>
        <position position="150"/>
    </location>
    <ligand>
        <name>S-adenosyl-L-methionine</name>
        <dbReference type="ChEBI" id="CHEBI:59789"/>
    </ligand>
</feature>
<name>A0ABN1HU30_9SPHN</name>
<evidence type="ECO:0000313" key="7">
    <source>
        <dbReference type="EMBL" id="GAA0666793.1"/>
    </source>
</evidence>
<dbReference type="PANTHER" id="PTHR43648:SF1">
    <property type="entry name" value="ELECTRON TRANSFER FLAVOPROTEIN BETA SUBUNIT LYSINE METHYLTRANSFERASE"/>
    <property type="match status" value="1"/>
</dbReference>
<evidence type="ECO:0000256" key="3">
    <source>
        <dbReference type="ARBA" id="ARBA00022603"/>
    </source>
</evidence>
<evidence type="ECO:0000256" key="6">
    <source>
        <dbReference type="HAMAP-Rule" id="MF_00735"/>
    </source>
</evidence>
<sequence>MSADRSAADLSAGALGTAESWKVTLPCTRAEAEAIDSASDLTIDAVLITSEEVEDDVERWRLDAYMEHEPDAAMLAQLHALAPSASANDPVVVRLGDEDWITMSQSGLEPIREGRFVVHTGAHAVDVPSGGRAFLIEAGQAFGTGHHGTTSGCLAMLDGLAVAGKDFAKVIDVGTGTGLLAFAAVDLWPDARVVATDIDPVAVEVTRENAALNAVEGVDLFVADGARHADIDAQAPFDLVIANILAGPLVSMAPELAAIADVGATIVLAGLLETQRETVVAAYAACGCTLEAIDRRGDWTVLRLTAGATRYVPTAPFDPNGRDGWALDL</sequence>
<reference evidence="7 8" key="1">
    <citation type="journal article" date="2019" name="Int. J. Syst. Evol. Microbiol.">
        <title>The Global Catalogue of Microorganisms (GCM) 10K type strain sequencing project: providing services to taxonomists for standard genome sequencing and annotation.</title>
        <authorList>
            <consortium name="The Broad Institute Genomics Platform"/>
            <consortium name="The Broad Institute Genome Sequencing Center for Infectious Disease"/>
            <person name="Wu L."/>
            <person name="Ma J."/>
        </authorList>
    </citation>
    <scope>NUCLEOTIDE SEQUENCE [LARGE SCALE GENOMIC DNA]</scope>
    <source>
        <strain evidence="7 8">JCM 14603</strain>
    </source>
</reference>
<evidence type="ECO:0000256" key="2">
    <source>
        <dbReference type="ARBA" id="ARBA00022490"/>
    </source>
</evidence>
<evidence type="ECO:0000256" key="4">
    <source>
        <dbReference type="ARBA" id="ARBA00022679"/>
    </source>
</evidence>
<keyword evidence="8" id="KW-1185">Reference proteome</keyword>
<comment type="subcellular location">
    <subcellularLocation>
        <location evidence="6">Cytoplasm</location>
    </subcellularLocation>
</comment>
<gene>
    <name evidence="6" type="primary">prmA</name>
    <name evidence="7" type="ORF">GCM10009102_15850</name>
</gene>
<feature type="binding site" evidence="6">
    <location>
        <position position="197"/>
    </location>
    <ligand>
        <name>S-adenosyl-L-methionine</name>
        <dbReference type="ChEBI" id="CHEBI:59789"/>
    </ligand>
</feature>
<dbReference type="InterPro" id="IPR050078">
    <property type="entry name" value="Ribosomal_L11_MeTrfase_PrmA"/>
</dbReference>
<comment type="catalytic activity">
    <reaction evidence="6">
        <text>L-lysyl-[protein] + 3 S-adenosyl-L-methionine = N(6),N(6),N(6)-trimethyl-L-lysyl-[protein] + 3 S-adenosyl-L-homocysteine + 3 H(+)</text>
        <dbReference type="Rhea" id="RHEA:54192"/>
        <dbReference type="Rhea" id="RHEA-COMP:9752"/>
        <dbReference type="Rhea" id="RHEA-COMP:13826"/>
        <dbReference type="ChEBI" id="CHEBI:15378"/>
        <dbReference type="ChEBI" id="CHEBI:29969"/>
        <dbReference type="ChEBI" id="CHEBI:57856"/>
        <dbReference type="ChEBI" id="CHEBI:59789"/>
        <dbReference type="ChEBI" id="CHEBI:61961"/>
    </reaction>
</comment>
<dbReference type="SUPFAM" id="SSF53335">
    <property type="entry name" value="S-adenosyl-L-methionine-dependent methyltransferases"/>
    <property type="match status" value="1"/>
</dbReference>
<keyword evidence="4 6" id="KW-0808">Transferase</keyword>
<keyword evidence="3 6" id="KW-0489">Methyltransferase</keyword>
<feature type="binding site" evidence="6">
    <location>
        <position position="174"/>
    </location>
    <ligand>
        <name>S-adenosyl-L-methionine</name>
        <dbReference type="ChEBI" id="CHEBI:59789"/>
    </ligand>
</feature>
<dbReference type="PANTHER" id="PTHR43648">
    <property type="entry name" value="ELECTRON TRANSFER FLAVOPROTEIN BETA SUBUNIT LYSINE METHYLTRANSFERASE"/>
    <property type="match status" value="1"/>
</dbReference>
<keyword evidence="5 6" id="KW-0949">S-adenosyl-L-methionine</keyword>